<proteinExistence type="predicted"/>
<dbReference type="WBParaSite" id="MBELARI_LOCUS1139">
    <property type="protein sequence ID" value="MBELARI_LOCUS1139"/>
    <property type="gene ID" value="MBELARI_LOCUS1139"/>
</dbReference>
<dbReference type="InterPro" id="IPR007669">
    <property type="entry name" value="Chst-1-like"/>
</dbReference>
<dbReference type="GO" id="GO:0016020">
    <property type="term" value="C:membrane"/>
    <property type="evidence" value="ECO:0007669"/>
    <property type="project" value="InterPro"/>
</dbReference>
<feature type="transmembrane region" description="Helical" evidence="1">
    <location>
        <begin position="7"/>
        <end position="24"/>
    </location>
</feature>
<protein>
    <submittedName>
        <fullName evidence="3">Uncharacterized protein</fullName>
    </submittedName>
</protein>
<evidence type="ECO:0000313" key="3">
    <source>
        <dbReference type="WBParaSite" id="MBELARI_LOCUS1139"/>
    </source>
</evidence>
<dbReference type="Pfam" id="PF03567">
    <property type="entry name" value="Sulfotransfer_2"/>
    <property type="match status" value="2"/>
</dbReference>
<dbReference type="GO" id="GO:0050650">
    <property type="term" value="P:chondroitin sulfate proteoglycan biosynthetic process"/>
    <property type="evidence" value="ECO:0007669"/>
    <property type="project" value="InterPro"/>
</dbReference>
<reference evidence="3" key="1">
    <citation type="submission" date="2024-02" db="UniProtKB">
        <authorList>
            <consortium name="WormBaseParasite"/>
        </authorList>
    </citation>
    <scope>IDENTIFICATION</scope>
</reference>
<dbReference type="Proteomes" id="UP000887575">
    <property type="component" value="Unassembled WGS sequence"/>
</dbReference>
<dbReference type="PANTHER" id="PTHR22900">
    <property type="entry name" value="PROTEIN CBG14245-RELATED"/>
    <property type="match status" value="1"/>
</dbReference>
<keyword evidence="2" id="KW-1185">Reference proteome</keyword>
<name>A0AAF3EBR8_9BILA</name>
<sequence>MFFRNRSFFYAFVPTIIIFLIIFWPDYDKEKIVKASDTAKLFFKKFLERFSVNEKHLTVLLVVVTEMADEDIQRAMNFLEWLCPSRDQCSLQTPFYQMISQYRVSKRHRLTACTIYKNMSTLLTAIMCYLHNPFLIKTAGNFRNQWNDNSNLKRCGDCVNADCLLGMLEKNGRETVRRDDFKMGNGGYSIDEHVNLHFLPQLWQCEFSSQLSNYKILKYSSADTEGIARQLEELFGKAGVNGQEIDFIKEQLQGGRSLHSTVGDEKRKAIEEELKESPVLMKRFMGLFFFDYLLLVSLLPPIVRIDRSDIIQFLNLIQKNRKQTAIRPSTVKLWRSTSSMIFQLEQLKKAGYMK</sequence>
<organism evidence="2 3">
    <name type="scientific">Mesorhabditis belari</name>
    <dbReference type="NCBI Taxonomy" id="2138241"/>
    <lineage>
        <taxon>Eukaryota</taxon>
        <taxon>Metazoa</taxon>
        <taxon>Ecdysozoa</taxon>
        <taxon>Nematoda</taxon>
        <taxon>Chromadorea</taxon>
        <taxon>Rhabditida</taxon>
        <taxon>Rhabditina</taxon>
        <taxon>Rhabditomorpha</taxon>
        <taxon>Rhabditoidea</taxon>
        <taxon>Rhabditidae</taxon>
        <taxon>Mesorhabditinae</taxon>
        <taxon>Mesorhabditis</taxon>
    </lineage>
</organism>
<dbReference type="GO" id="GO:1902884">
    <property type="term" value="P:positive regulation of response to oxidative stress"/>
    <property type="evidence" value="ECO:0007669"/>
    <property type="project" value="InterPro"/>
</dbReference>
<keyword evidence="1" id="KW-1133">Transmembrane helix</keyword>
<evidence type="ECO:0000313" key="2">
    <source>
        <dbReference type="Proteomes" id="UP000887575"/>
    </source>
</evidence>
<keyword evidence="1" id="KW-0812">Transmembrane</keyword>
<dbReference type="InterPro" id="IPR005331">
    <property type="entry name" value="Sulfotransferase"/>
</dbReference>
<accession>A0AAF3EBR8</accession>
<dbReference type="AlphaFoldDB" id="A0AAF3EBR8"/>
<dbReference type="GO" id="GO:0047756">
    <property type="term" value="F:chondroitin 4-sulfotransferase activity"/>
    <property type="evidence" value="ECO:0007669"/>
    <property type="project" value="InterPro"/>
</dbReference>
<evidence type="ECO:0000256" key="1">
    <source>
        <dbReference type="SAM" id="Phobius"/>
    </source>
</evidence>
<keyword evidence="1" id="KW-0472">Membrane</keyword>